<feature type="compositionally biased region" description="Low complexity" evidence="4">
    <location>
        <begin position="235"/>
        <end position="247"/>
    </location>
</feature>
<evidence type="ECO:0000313" key="6">
    <source>
        <dbReference type="Proteomes" id="UP000735302"/>
    </source>
</evidence>
<proteinExistence type="predicted"/>
<feature type="compositionally biased region" description="Basic and acidic residues" evidence="4">
    <location>
        <begin position="410"/>
        <end position="427"/>
    </location>
</feature>
<feature type="compositionally biased region" description="Low complexity" evidence="4">
    <location>
        <begin position="348"/>
        <end position="368"/>
    </location>
</feature>
<feature type="region of interest" description="Disordered" evidence="4">
    <location>
        <begin position="410"/>
        <end position="472"/>
    </location>
</feature>
<dbReference type="Pfam" id="PF00023">
    <property type="entry name" value="Ank"/>
    <property type="match status" value="1"/>
</dbReference>
<comment type="caution">
    <text evidence="5">The sequence shown here is derived from an EMBL/GenBank/DDBJ whole genome shotgun (WGS) entry which is preliminary data.</text>
</comment>
<name>A0AAV4AZ96_9GAST</name>
<feature type="region of interest" description="Disordered" evidence="4">
    <location>
        <begin position="305"/>
        <end position="392"/>
    </location>
</feature>
<feature type="compositionally biased region" description="Polar residues" evidence="4">
    <location>
        <begin position="453"/>
        <end position="463"/>
    </location>
</feature>
<feature type="repeat" description="ANK" evidence="3">
    <location>
        <begin position="122"/>
        <end position="154"/>
    </location>
</feature>
<dbReference type="Gene3D" id="1.25.40.20">
    <property type="entry name" value="Ankyrin repeat-containing domain"/>
    <property type="match status" value="1"/>
</dbReference>
<dbReference type="PANTHER" id="PTHR24173">
    <property type="entry name" value="ANKYRIN REPEAT CONTAINING"/>
    <property type="match status" value="1"/>
</dbReference>
<feature type="compositionally biased region" description="Low complexity" evidence="4">
    <location>
        <begin position="438"/>
        <end position="452"/>
    </location>
</feature>
<evidence type="ECO:0000256" key="2">
    <source>
        <dbReference type="ARBA" id="ARBA00023043"/>
    </source>
</evidence>
<reference evidence="5 6" key="1">
    <citation type="journal article" date="2021" name="Elife">
        <title>Chloroplast acquisition without the gene transfer in kleptoplastic sea slugs, Plakobranchus ocellatus.</title>
        <authorList>
            <person name="Maeda T."/>
            <person name="Takahashi S."/>
            <person name="Yoshida T."/>
            <person name="Shimamura S."/>
            <person name="Takaki Y."/>
            <person name="Nagai Y."/>
            <person name="Toyoda A."/>
            <person name="Suzuki Y."/>
            <person name="Arimoto A."/>
            <person name="Ishii H."/>
            <person name="Satoh N."/>
            <person name="Nishiyama T."/>
            <person name="Hasebe M."/>
            <person name="Maruyama T."/>
            <person name="Minagawa J."/>
            <person name="Obokata J."/>
            <person name="Shigenobu S."/>
        </authorList>
    </citation>
    <scope>NUCLEOTIDE SEQUENCE [LARGE SCALE GENOMIC DNA]</scope>
</reference>
<keyword evidence="2 3" id="KW-0040">ANK repeat</keyword>
<accession>A0AAV4AZ96</accession>
<dbReference type="SMART" id="SM00248">
    <property type="entry name" value="ANK"/>
    <property type="match status" value="3"/>
</dbReference>
<dbReference type="Pfam" id="PF12796">
    <property type="entry name" value="Ank_2"/>
    <property type="match status" value="1"/>
</dbReference>
<dbReference type="AlphaFoldDB" id="A0AAV4AZ96"/>
<dbReference type="SUPFAM" id="SSF48403">
    <property type="entry name" value="Ankyrin repeat"/>
    <property type="match status" value="1"/>
</dbReference>
<dbReference type="Proteomes" id="UP000735302">
    <property type="component" value="Unassembled WGS sequence"/>
</dbReference>
<feature type="compositionally biased region" description="Polar residues" evidence="4">
    <location>
        <begin position="369"/>
        <end position="386"/>
    </location>
</feature>
<keyword evidence="6" id="KW-1185">Reference proteome</keyword>
<evidence type="ECO:0000256" key="4">
    <source>
        <dbReference type="SAM" id="MobiDB-lite"/>
    </source>
</evidence>
<dbReference type="PROSITE" id="PS50297">
    <property type="entry name" value="ANK_REP_REGION"/>
    <property type="match status" value="2"/>
</dbReference>
<dbReference type="EMBL" id="BLXT01004479">
    <property type="protein sequence ID" value="GFO13099.1"/>
    <property type="molecule type" value="Genomic_DNA"/>
</dbReference>
<evidence type="ECO:0000256" key="1">
    <source>
        <dbReference type="ARBA" id="ARBA00022737"/>
    </source>
</evidence>
<feature type="region of interest" description="Disordered" evidence="4">
    <location>
        <begin position="198"/>
        <end position="265"/>
    </location>
</feature>
<gene>
    <name evidence="5" type="ORF">PoB_003960400</name>
</gene>
<feature type="compositionally biased region" description="Polar residues" evidence="4">
    <location>
        <begin position="428"/>
        <end position="437"/>
    </location>
</feature>
<dbReference type="PANTHER" id="PTHR24173:SF40">
    <property type="entry name" value="AGAP006757-PA"/>
    <property type="match status" value="1"/>
</dbReference>
<evidence type="ECO:0000313" key="5">
    <source>
        <dbReference type="EMBL" id="GFO13099.1"/>
    </source>
</evidence>
<keyword evidence="1" id="KW-0677">Repeat</keyword>
<feature type="compositionally biased region" description="Basic residues" evidence="4">
    <location>
        <begin position="219"/>
        <end position="234"/>
    </location>
</feature>
<sequence>METDDDEWAEDEPGYEDLDLTFLEACMDADLDALAALVEDNLTEEEINERDRCGRTGLSHLCSAGLTPALEILFDLPELDVNLPDKEGNTPLILAAQAGHTNAVRTLLQHFKGIRIDQPNRLGMTALMKAAIQGRTDCSRLLLYAGADPKLRDNGRKLCAEEWAAYCGRRDCADAIAKFSNTKSFYLKAIEAQRSSMKRLERSNSLPELAKEVTSGPKPQHKRASLRKKIKKKLTGAATNSSSAAGSGSSGTGGSTGDNKLSVSPGSRSPFAVIARCVSTPVLPGAINSGTGGAADGGGLGAGPGLYRPVSSDNIPRVEVTTAPREEGGDSGGGGRTMRGRRRILHGSSAPVRSTPTSSSSSTTFSTSKVVGNGSSPVIANQSVGTPGSGDKIITVREKCEKDKQEHIYKNVVDRDSESKSDEEKSALRTNLSSKAQPTRPVSTVIPSSTTTANTRNGNSSLPHTEDHMNVT</sequence>
<organism evidence="5 6">
    <name type="scientific">Plakobranchus ocellatus</name>
    <dbReference type="NCBI Taxonomy" id="259542"/>
    <lineage>
        <taxon>Eukaryota</taxon>
        <taxon>Metazoa</taxon>
        <taxon>Spiralia</taxon>
        <taxon>Lophotrochozoa</taxon>
        <taxon>Mollusca</taxon>
        <taxon>Gastropoda</taxon>
        <taxon>Heterobranchia</taxon>
        <taxon>Euthyneura</taxon>
        <taxon>Panpulmonata</taxon>
        <taxon>Sacoglossa</taxon>
        <taxon>Placobranchoidea</taxon>
        <taxon>Plakobranchidae</taxon>
        <taxon>Plakobranchus</taxon>
    </lineage>
</organism>
<dbReference type="InterPro" id="IPR002110">
    <property type="entry name" value="Ankyrin_rpt"/>
</dbReference>
<protein>
    <submittedName>
        <fullName evidence="5">Ankyrin repeat domain-containing protein 33b</fullName>
    </submittedName>
</protein>
<feature type="repeat" description="ANK" evidence="3">
    <location>
        <begin position="87"/>
        <end position="110"/>
    </location>
</feature>
<dbReference type="PROSITE" id="PS50088">
    <property type="entry name" value="ANK_REPEAT"/>
    <property type="match status" value="2"/>
</dbReference>
<evidence type="ECO:0000256" key="3">
    <source>
        <dbReference type="PROSITE-ProRule" id="PRU00023"/>
    </source>
</evidence>
<dbReference type="InterPro" id="IPR036770">
    <property type="entry name" value="Ankyrin_rpt-contain_sf"/>
</dbReference>